<evidence type="ECO:0000256" key="2">
    <source>
        <dbReference type="ARBA" id="ARBA00023125"/>
    </source>
</evidence>
<evidence type="ECO:0000256" key="3">
    <source>
        <dbReference type="ARBA" id="ARBA00023163"/>
    </source>
</evidence>
<feature type="domain" description="HTH araC/xylS-type" evidence="4">
    <location>
        <begin position="142"/>
        <end position="242"/>
    </location>
</feature>
<evidence type="ECO:0000313" key="6">
    <source>
        <dbReference type="Proteomes" id="UP001276300"/>
    </source>
</evidence>
<dbReference type="GO" id="GO:0003700">
    <property type="term" value="F:DNA-binding transcription factor activity"/>
    <property type="evidence" value="ECO:0007669"/>
    <property type="project" value="InterPro"/>
</dbReference>
<dbReference type="PROSITE" id="PS01124">
    <property type="entry name" value="HTH_ARAC_FAMILY_2"/>
    <property type="match status" value="1"/>
</dbReference>
<accession>A0AAW9CB94</accession>
<dbReference type="SMART" id="SM00342">
    <property type="entry name" value="HTH_ARAC"/>
    <property type="match status" value="1"/>
</dbReference>
<proteinExistence type="predicted"/>
<comment type="caution">
    <text evidence="5">The sequence shown here is derived from an EMBL/GenBank/DDBJ whole genome shotgun (WGS) entry which is preliminary data.</text>
</comment>
<sequence length="243" mass="27237">MQIDIHPLEHTGSHATPWHRHESGQLFWLSHGLIVIETEQSQWAVTPGSVGWFPANLYHRAKSMGTVKGKCLYLAPAFGGDPSSRSGIYRADTFVFELLGRICHSANASFSDDYKDALLHVLAYEMAQMTELPLQLTLPEDRRARNVANELLNNPGCMLNQAQLAHKWGMSVRNLSRLFNQETGLSFSQWRQQAKILSSLQWVLAGLPVAEIAALSGYSNVSAYIEIFRQRFGKTPGQFKGHE</sequence>
<dbReference type="InterPro" id="IPR018062">
    <property type="entry name" value="HTH_AraC-typ_CS"/>
</dbReference>
<dbReference type="InterPro" id="IPR018060">
    <property type="entry name" value="HTH_AraC"/>
</dbReference>
<keyword evidence="1" id="KW-0805">Transcription regulation</keyword>
<dbReference type="InterPro" id="IPR011051">
    <property type="entry name" value="RmlC_Cupin_sf"/>
</dbReference>
<dbReference type="InterPro" id="IPR014710">
    <property type="entry name" value="RmlC-like_jellyroll"/>
</dbReference>
<dbReference type="PANTHER" id="PTHR11019">
    <property type="entry name" value="HTH-TYPE TRANSCRIPTIONAL REGULATOR NIMR"/>
    <property type="match status" value="1"/>
</dbReference>
<dbReference type="SUPFAM" id="SSF51182">
    <property type="entry name" value="RmlC-like cupins"/>
    <property type="match status" value="1"/>
</dbReference>
<protein>
    <submittedName>
        <fullName evidence="5">AraC family transcriptional regulator</fullName>
    </submittedName>
</protein>
<dbReference type="SUPFAM" id="SSF46689">
    <property type="entry name" value="Homeodomain-like"/>
    <property type="match status" value="1"/>
</dbReference>
<dbReference type="InterPro" id="IPR009057">
    <property type="entry name" value="Homeodomain-like_sf"/>
</dbReference>
<name>A0AAW9CB94_KLUCR</name>
<evidence type="ECO:0000313" key="5">
    <source>
        <dbReference type="EMBL" id="MDW3778725.1"/>
    </source>
</evidence>
<dbReference type="AlphaFoldDB" id="A0AAW9CB94"/>
<evidence type="ECO:0000256" key="1">
    <source>
        <dbReference type="ARBA" id="ARBA00023015"/>
    </source>
</evidence>
<dbReference type="GO" id="GO:0043565">
    <property type="term" value="F:sequence-specific DNA binding"/>
    <property type="evidence" value="ECO:0007669"/>
    <property type="project" value="InterPro"/>
</dbReference>
<gene>
    <name evidence="5" type="ORF">QWU01_18130</name>
</gene>
<dbReference type="RefSeq" id="WP_281548865.1">
    <property type="nucleotide sequence ID" value="NZ_CALMQG010000012.1"/>
</dbReference>
<keyword evidence="2" id="KW-0238">DNA-binding</keyword>
<dbReference type="Proteomes" id="UP001276300">
    <property type="component" value="Unassembled WGS sequence"/>
</dbReference>
<dbReference type="Gene3D" id="2.60.120.10">
    <property type="entry name" value="Jelly Rolls"/>
    <property type="match status" value="1"/>
</dbReference>
<dbReference type="PROSITE" id="PS00041">
    <property type="entry name" value="HTH_ARAC_FAMILY_1"/>
    <property type="match status" value="1"/>
</dbReference>
<evidence type="ECO:0000259" key="4">
    <source>
        <dbReference type="PROSITE" id="PS01124"/>
    </source>
</evidence>
<keyword evidence="3" id="KW-0804">Transcription</keyword>
<dbReference type="EMBL" id="JAUEQX010000016">
    <property type="protein sequence ID" value="MDW3778725.1"/>
    <property type="molecule type" value="Genomic_DNA"/>
</dbReference>
<dbReference type="Gene3D" id="1.10.10.60">
    <property type="entry name" value="Homeodomain-like"/>
    <property type="match status" value="2"/>
</dbReference>
<dbReference type="PANTHER" id="PTHR11019:SF159">
    <property type="entry name" value="TRANSCRIPTIONAL REGULATOR-RELATED"/>
    <property type="match status" value="1"/>
</dbReference>
<organism evidence="5 6">
    <name type="scientific">Kluyvera cryocrescens</name>
    <name type="common">Kluyvera citrophila</name>
    <dbReference type="NCBI Taxonomy" id="580"/>
    <lineage>
        <taxon>Bacteria</taxon>
        <taxon>Pseudomonadati</taxon>
        <taxon>Pseudomonadota</taxon>
        <taxon>Gammaproteobacteria</taxon>
        <taxon>Enterobacterales</taxon>
        <taxon>Enterobacteriaceae</taxon>
        <taxon>Kluyvera</taxon>
    </lineage>
</organism>
<dbReference type="Pfam" id="PF12833">
    <property type="entry name" value="HTH_18"/>
    <property type="match status" value="1"/>
</dbReference>
<reference evidence="5" key="1">
    <citation type="journal article" date="2023" name="J Glob Antimicrob Resist">
        <title>Emergence of NDM-1 and KPC-3 carbapenemases in Kluyvera cryocrescens: Investigating genetic heterogeneity and acquisition routes of blaNDM-1 in Enterobacterales species in Portugal.</title>
        <authorList>
            <person name="Loiodice M."/>
            <person name="Ribeiro M."/>
            <person name="Peixe L."/>
            <person name="Novais A."/>
        </authorList>
    </citation>
    <scope>NUCLEOTIDE SEQUENCE</scope>
    <source>
        <strain evidence="5">K629</strain>
    </source>
</reference>